<dbReference type="AlphaFoldDB" id="A0A9W4IVG3"/>
<feature type="compositionally biased region" description="Polar residues" evidence="8">
    <location>
        <begin position="60"/>
        <end position="69"/>
    </location>
</feature>
<accession>A0A9W4IVG3</accession>
<dbReference type="InterPro" id="IPR000235">
    <property type="entry name" value="Ribosomal_uS7"/>
</dbReference>
<dbReference type="Proteomes" id="UP001152646">
    <property type="component" value="Unassembled WGS sequence"/>
</dbReference>
<evidence type="ECO:0000313" key="11">
    <source>
        <dbReference type="Proteomes" id="UP001152646"/>
    </source>
</evidence>
<evidence type="ECO:0000259" key="9">
    <source>
        <dbReference type="Pfam" id="PF00177"/>
    </source>
</evidence>
<comment type="similarity">
    <text evidence="2">Belongs to the universal ribosomal protein uS7 family.</text>
</comment>
<evidence type="ECO:0000256" key="6">
    <source>
        <dbReference type="ARBA" id="ARBA00037226"/>
    </source>
</evidence>
<dbReference type="FunFam" id="1.10.455.10:FF:000006">
    <property type="entry name" value="37S ribosomal protein S7, mitochondrial"/>
    <property type="match status" value="1"/>
</dbReference>
<dbReference type="InterPro" id="IPR036823">
    <property type="entry name" value="Ribosomal_uS7_dom_sf"/>
</dbReference>
<evidence type="ECO:0000256" key="3">
    <source>
        <dbReference type="ARBA" id="ARBA00022980"/>
    </source>
</evidence>
<dbReference type="InterPro" id="IPR023798">
    <property type="entry name" value="Ribosomal_uS7_dom"/>
</dbReference>
<evidence type="ECO:0000256" key="1">
    <source>
        <dbReference type="ARBA" id="ARBA00004173"/>
    </source>
</evidence>
<comment type="caution">
    <text evidence="10">The sequence shown here is derived from an EMBL/GenBank/DDBJ whole genome shotgun (WGS) entry which is preliminary data.</text>
</comment>
<keyword evidence="5" id="KW-0687">Ribonucleoprotein</keyword>
<dbReference type="Pfam" id="PF00177">
    <property type="entry name" value="Ribosomal_S7"/>
    <property type="match status" value="1"/>
</dbReference>
<evidence type="ECO:0000256" key="8">
    <source>
        <dbReference type="SAM" id="MobiDB-lite"/>
    </source>
</evidence>
<dbReference type="GO" id="GO:0005840">
    <property type="term" value="C:ribosome"/>
    <property type="evidence" value="ECO:0007669"/>
    <property type="project" value="UniProtKB-KW"/>
</dbReference>
<protein>
    <recommendedName>
        <fullName evidence="7">Small ribosomal subunit protein uS7m</fullName>
    </recommendedName>
</protein>
<evidence type="ECO:0000256" key="4">
    <source>
        <dbReference type="ARBA" id="ARBA00023128"/>
    </source>
</evidence>
<dbReference type="OrthoDB" id="9972728at2759"/>
<feature type="region of interest" description="Disordered" evidence="8">
    <location>
        <begin position="126"/>
        <end position="152"/>
    </location>
</feature>
<name>A0A9W4IVG3_9EURO</name>
<dbReference type="GO" id="GO:1990904">
    <property type="term" value="C:ribonucleoprotein complex"/>
    <property type="evidence" value="ECO:0007669"/>
    <property type="project" value="UniProtKB-KW"/>
</dbReference>
<comment type="subcellular location">
    <subcellularLocation>
        <location evidence="1">Mitochondrion</location>
    </subcellularLocation>
</comment>
<evidence type="ECO:0000256" key="7">
    <source>
        <dbReference type="ARBA" id="ARBA00039306"/>
    </source>
</evidence>
<proteinExistence type="inferred from homology"/>
<keyword evidence="3" id="KW-0689">Ribosomal protein</keyword>
<keyword evidence="4" id="KW-0496">Mitochondrion</keyword>
<evidence type="ECO:0000256" key="5">
    <source>
        <dbReference type="ARBA" id="ARBA00023274"/>
    </source>
</evidence>
<dbReference type="GO" id="GO:0005739">
    <property type="term" value="C:mitochondrion"/>
    <property type="evidence" value="ECO:0007669"/>
    <property type="project" value="UniProtKB-SubCell"/>
</dbReference>
<feature type="domain" description="Small ribosomal subunit protein uS7" evidence="9">
    <location>
        <begin position="198"/>
        <end position="352"/>
    </location>
</feature>
<dbReference type="EMBL" id="CAJVPA010000111">
    <property type="protein sequence ID" value="CAG8353228.1"/>
    <property type="molecule type" value="Genomic_DNA"/>
</dbReference>
<feature type="region of interest" description="Disordered" evidence="8">
    <location>
        <begin position="42"/>
        <end position="76"/>
    </location>
</feature>
<reference evidence="10" key="1">
    <citation type="submission" date="2021-07" db="EMBL/GenBank/DDBJ databases">
        <authorList>
            <person name="Branca A.L. A."/>
        </authorList>
    </citation>
    <scope>NUCLEOTIDE SEQUENCE</scope>
</reference>
<dbReference type="GO" id="GO:0006412">
    <property type="term" value="P:translation"/>
    <property type="evidence" value="ECO:0007669"/>
    <property type="project" value="InterPro"/>
</dbReference>
<dbReference type="PANTHER" id="PTHR11205">
    <property type="entry name" value="RIBOSOMAL PROTEIN S7"/>
    <property type="match status" value="1"/>
</dbReference>
<organism evidence="10 11">
    <name type="scientific">Penicillium salamii</name>
    <dbReference type="NCBI Taxonomy" id="1612424"/>
    <lineage>
        <taxon>Eukaryota</taxon>
        <taxon>Fungi</taxon>
        <taxon>Dikarya</taxon>
        <taxon>Ascomycota</taxon>
        <taxon>Pezizomycotina</taxon>
        <taxon>Eurotiomycetes</taxon>
        <taxon>Eurotiomycetidae</taxon>
        <taxon>Eurotiales</taxon>
        <taxon>Aspergillaceae</taxon>
        <taxon>Penicillium</taxon>
    </lineage>
</organism>
<evidence type="ECO:0000313" key="10">
    <source>
        <dbReference type="EMBL" id="CAG8353228.1"/>
    </source>
</evidence>
<comment type="function">
    <text evidence="6">Component of the mitochondrial ribosome (mitoribosome), a dedicated translation machinery responsible for the synthesis of mitochondrial genome-encoded proteins, including at least some of the essential transmembrane subunits of the mitochondrial respiratory chain. The mitoribosomes are attached to the mitochondrial inner membrane and translation products are cotranslationally integrated into the membrane.</text>
</comment>
<evidence type="ECO:0000256" key="2">
    <source>
        <dbReference type="ARBA" id="ARBA00007151"/>
    </source>
</evidence>
<dbReference type="InterPro" id="IPR047988">
    <property type="entry name" value="Ribosomal_uS7m_fungi"/>
</dbReference>
<dbReference type="SUPFAM" id="SSF47973">
    <property type="entry name" value="Ribosomal protein S7"/>
    <property type="match status" value="1"/>
</dbReference>
<dbReference type="CDD" id="cd14868">
    <property type="entry name" value="uS7_Mitochondria_Fungi"/>
    <property type="match status" value="1"/>
</dbReference>
<sequence>MTPRLNLFTARAASALRQSTTPALASRSIASPARFRAIQPIQCRWNSSRDGSKKVEPQPDEQNFPTSDQLPDVSEEANEISRIMDKEKRCDGVPSTPELDQGSPVEEILSRDKQAMKHMPKVMQDELKKSGKRSFSTSARSRMPEVDGVVPNADGPSAEAAAALADMIRQAQAPVVEENPGLKFDEPVVPQNVKTLNYRNRYDTLQEQFTKLMMMDGKLTKAQKNMGIILEHLRTSAPPQMNPRRPLLDAPPASQMPLDPVNYLTVVVDSVAPLFRIRQQKGIAGGGAAVQIPMPLNLRQRRRTAIRWIIDGSAKRRDTSFSRRVAAEIVAVAEGRSGVWEKRDQQHKIGISGRANLSTPMRR</sequence>
<dbReference type="Gene3D" id="1.10.455.10">
    <property type="entry name" value="Ribosomal protein S7 domain"/>
    <property type="match status" value="1"/>
</dbReference>
<gene>
    <name evidence="10" type="ORF">PSALAMII_LOCUS3322</name>
</gene>